<evidence type="ECO:0000313" key="7">
    <source>
        <dbReference type="EMBL" id="SZX69344.1"/>
    </source>
</evidence>
<name>A0A383VX53_TETOB</name>
<dbReference type="AlphaFoldDB" id="A0A383VX53"/>
<keyword evidence="8" id="KW-1185">Reference proteome</keyword>
<dbReference type="InterPro" id="IPR013094">
    <property type="entry name" value="AB_hydrolase_3"/>
</dbReference>
<dbReference type="InterPro" id="IPR036412">
    <property type="entry name" value="HAD-like_sf"/>
</dbReference>
<feature type="region of interest" description="Disordered" evidence="5">
    <location>
        <begin position="1022"/>
        <end position="1085"/>
    </location>
</feature>
<feature type="region of interest" description="Disordered" evidence="5">
    <location>
        <begin position="888"/>
        <end position="922"/>
    </location>
</feature>
<reference evidence="7 8" key="1">
    <citation type="submission" date="2016-10" db="EMBL/GenBank/DDBJ databases">
        <authorList>
            <person name="Cai Z."/>
        </authorList>
    </citation>
    <scope>NUCLEOTIDE SEQUENCE [LARGE SCALE GENOMIC DNA]</scope>
</reference>
<dbReference type="GO" id="GO:0046872">
    <property type="term" value="F:metal ion binding"/>
    <property type="evidence" value="ECO:0007669"/>
    <property type="project" value="UniProtKB-KW"/>
</dbReference>
<feature type="region of interest" description="Disordered" evidence="5">
    <location>
        <begin position="1"/>
        <end position="40"/>
    </location>
</feature>
<dbReference type="SUPFAM" id="SSF56784">
    <property type="entry name" value="HAD-like"/>
    <property type="match status" value="2"/>
</dbReference>
<sequence>MVPLGGPSRYPQSQPQSQQQQKQKPQEQQQQQHSTHQPRRCTKTLAPADALHPLCFVPDTVSTEAQAFLRQRHVVPGVSWNDKAAGQRAAAAYDDVVRPISAAAAAKFLQDVRNDTLGGVPVTMGTPRGMPQANAYKILVYAHGGAYVKGSCYHLWHVTAMAAQLAGVQVLCIDFRLACDAPFPAALDDAMAVYTALLNSRRYKPQNIALIGDSSGGGLALALLLKAKQQLLPLPGAALLMSPWADLTQSGDTQTTLTGIDPFLQYTLNLAQPALTYVNGNKALLQDPFVSPLKASVEAFKGFPPTLLQVGLRDSFLSLSTMLHRKLISAGVESVVSPWEGMWHVFQASLDVPEAQEAQRELAKFLVKHLGLQAAPEGHSLSELTDPANSIVSPAAGLGEAQPLVTQFEAREDEDRETFVTAEGLVQEVEEEDAEFDYLGETTEGNLHLVQRLKRDGMVQVFGLEALSDILTVPVADLAAATQSVLDELDVPHRWPAGSPERGVYCSRTLNLRSIKAIGYDMDYTLIHYDVNAWEGRAYEYGLETLRGQGVPVEGLRFDPGLVIRGLIMDKEYGNLIKVDRFGLVKRAMHGTRMMGWQEIRQFYGREVVNLRNEGRWVFLNTLFSVSEAVMYMQLVDRLDQGAFSSAAPGQLTYQGLYKLVSKALYRAHVEGKLKREIIQAPERFVEPDPEMAQTLLDQKEAGKMLLLITNSDYEYTARMMAFAYDRFLPDGMTWRDVFDMVIVMSRKPEFFSYSMPLYEVVTPDGLMRPVLAARLGGLYCGGSARQVEAALGVEGDDILYVGDHIYTDAALAKINFRWRTALIIRELEQEVQALAAGRPHRDELKQLMAKKEIVGDLLNHLRLARQRATAPDRDAAAAAAANGGQTAAGEAAGVERSAGSSSSASSSSSGSGSRLSGGEALSVEDEEALNETLAQLLLVLDELDARIGPMLEQDGRHFNRRWGYLSRAGLNDKSQLCRQIEKYADVYSSRVSNFLRYSPYMYFRSPTQSLAHDRNLSALYRQQQQQQQQQQAAEGQLLESSEWEGPDEAEAAAAAAAAPRTRQHRQPSSDGRSSSSSSSSGNRR</sequence>
<organism evidence="7 8">
    <name type="scientific">Tetradesmus obliquus</name>
    <name type="common">Green alga</name>
    <name type="synonym">Acutodesmus obliquus</name>
    <dbReference type="NCBI Taxonomy" id="3088"/>
    <lineage>
        <taxon>Eukaryota</taxon>
        <taxon>Viridiplantae</taxon>
        <taxon>Chlorophyta</taxon>
        <taxon>core chlorophytes</taxon>
        <taxon>Chlorophyceae</taxon>
        <taxon>CS clade</taxon>
        <taxon>Sphaeropleales</taxon>
        <taxon>Scenedesmaceae</taxon>
        <taxon>Tetradesmus</taxon>
    </lineage>
</organism>
<evidence type="ECO:0000256" key="3">
    <source>
        <dbReference type="ARBA" id="ARBA00022801"/>
    </source>
</evidence>
<dbReference type="InterPro" id="IPR029058">
    <property type="entry name" value="AB_hydrolase_fold"/>
</dbReference>
<comment type="similarity">
    <text evidence="1">Belongs to the 5'(3')-deoxyribonucleotidase family.</text>
</comment>
<feature type="compositionally biased region" description="Low complexity" evidence="5">
    <location>
        <begin position="12"/>
        <end position="32"/>
    </location>
</feature>
<proteinExistence type="inferred from homology"/>
<dbReference type="InterPro" id="IPR008380">
    <property type="entry name" value="HAD-SF_hydro_IG_5-nucl"/>
</dbReference>
<gene>
    <name evidence="7" type="ORF">BQ4739_LOCUS9630</name>
</gene>
<evidence type="ECO:0000256" key="1">
    <source>
        <dbReference type="ARBA" id="ARBA00009589"/>
    </source>
</evidence>
<dbReference type="Proteomes" id="UP000256970">
    <property type="component" value="Unassembled WGS sequence"/>
</dbReference>
<feature type="domain" description="Alpha/beta hydrolase fold-3" evidence="6">
    <location>
        <begin position="139"/>
        <end position="347"/>
    </location>
</feature>
<protein>
    <recommendedName>
        <fullName evidence="6">Alpha/beta hydrolase fold-3 domain-containing protein</fullName>
    </recommendedName>
</protein>
<dbReference type="Gene3D" id="3.40.50.1820">
    <property type="entry name" value="alpha/beta hydrolase"/>
    <property type="match status" value="1"/>
</dbReference>
<feature type="compositionally biased region" description="Low complexity" evidence="5">
    <location>
        <begin position="1069"/>
        <end position="1085"/>
    </location>
</feature>
<dbReference type="PANTHER" id="PTHR12103:SF22">
    <property type="entry name" value="HAD-SUPERFAMILY HYDROLASE, SUBFAMILY IG, 5'-NUCLEOTIDASE"/>
    <property type="match status" value="1"/>
</dbReference>
<dbReference type="STRING" id="3088.A0A383VX53"/>
<feature type="compositionally biased region" description="Low complexity" evidence="5">
    <location>
        <begin position="1023"/>
        <end position="1032"/>
    </location>
</feature>
<evidence type="ECO:0000256" key="4">
    <source>
        <dbReference type="ARBA" id="ARBA00022842"/>
    </source>
</evidence>
<dbReference type="GO" id="GO:0008253">
    <property type="term" value="F:5'-nucleotidase activity"/>
    <property type="evidence" value="ECO:0007669"/>
    <property type="project" value="TreeGrafter"/>
</dbReference>
<evidence type="ECO:0000256" key="2">
    <source>
        <dbReference type="ARBA" id="ARBA00022723"/>
    </source>
</evidence>
<dbReference type="Pfam" id="PF07859">
    <property type="entry name" value="Abhydrolase_3"/>
    <property type="match status" value="1"/>
</dbReference>
<keyword evidence="2" id="KW-0479">Metal-binding</keyword>
<dbReference type="NCBIfam" id="TIGR02244">
    <property type="entry name" value="HAD-IG-Ncltidse"/>
    <property type="match status" value="1"/>
</dbReference>
<feature type="compositionally biased region" description="Acidic residues" evidence="5">
    <location>
        <begin position="1042"/>
        <end position="1051"/>
    </location>
</feature>
<evidence type="ECO:0000259" key="6">
    <source>
        <dbReference type="Pfam" id="PF07859"/>
    </source>
</evidence>
<evidence type="ECO:0000256" key="5">
    <source>
        <dbReference type="SAM" id="MobiDB-lite"/>
    </source>
</evidence>
<keyword evidence="4" id="KW-0460">Magnesium</keyword>
<dbReference type="EMBL" id="FNXT01000921">
    <property type="protein sequence ID" value="SZX69344.1"/>
    <property type="molecule type" value="Genomic_DNA"/>
</dbReference>
<evidence type="ECO:0000313" key="8">
    <source>
        <dbReference type="Proteomes" id="UP000256970"/>
    </source>
</evidence>
<keyword evidence="3" id="KW-0378">Hydrolase</keyword>
<dbReference type="Gene3D" id="3.40.50.1000">
    <property type="entry name" value="HAD superfamily/HAD-like"/>
    <property type="match status" value="1"/>
</dbReference>
<accession>A0A383VX53</accession>
<dbReference type="SUPFAM" id="SSF53474">
    <property type="entry name" value="alpha/beta-Hydrolases"/>
    <property type="match status" value="1"/>
</dbReference>
<dbReference type="PANTHER" id="PTHR12103">
    <property type="entry name" value="5'-NUCLEOTIDASE DOMAIN-CONTAINING"/>
    <property type="match status" value="1"/>
</dbReference>
<dbReference type="InterPro" id="IPR023214">
    <property type="entry name" value="HAD_sf"/>
</dbReference>
<dbReference type="Pfam" id="PF05761">
    <property type="entry name" value="5_nucleotid"/>
    <property type="match status" value="1"/>
</dbReference>